<dbReference type="EMBL" id="JAVFWL010000005">
    <property type="protein sequence ID" value="KAK6758696.1"/>
    <property type="molecule type" value="Genomic_DNA"/>
</dbReference>
<protein>
    <recommendedName>
        <fullName evidence="3">TIL domain-containing protein</fullName>
    </recommendedName>
</protein>
<evidence type="ECO:0000313" key="4">
    <source>
        <dbReference type="EMBL" id="KAK6758696.1"/>
    </source>
</evidence>
<dbReference type="InterPro" id="IPR002919">
    <property type="entry name" value="TIL_dom"/>
</dbReference>
<feature type="region of interest" description="Disordered" evidence="2">
    <location>
        <begin position="163"/>
        <end position="212"/>
    </location>
</feature>
<feature type="compositionally biased region" description="Low complexity" evidence="2">
    <location>
        <begin position="182"/>
        <end position="194"/>
    </location>
</feature>
<organism evidence="4 5">
    <name type="scientific">Necator americanus</name>
    <name type="common">Human hookworm</name>
    <dbReference type="NCBI Taxonomy" id="51031"/>
    <lineage>
        <taxon>Eukaryota</taxon>
        <taxon>Metazoa</taxon>
        <taxon>Ecdysozoa</taxon>
        <taxon>Nematoda</taxon>
        <taxon>Chromadorea</taxon>
        <taxon>Rhabditida</taxon>
        <taxon>Rhabditina</taxon>
        <taxon>Rhabditomorpha</taxon>
        <taxon>Strongyloidea</taxon>
        <taxon>Ancylostomatidae</taxon>
        <taxon>Bunostominae</taxon>
        <taxon>Necator</taxon>
    </lineage>
</organism>
<evidence type="ECO:0000256" key="1">
    <source>
        <dbReference type="ARBA" id="ARBA00022900"/>
    </source>
</evidence>
<evidence type="ECO:0000313" key="5">
    <source>
        <dbReference type="Proteomes" id="UP001303046"/>
    </source>
</evidence>
<reference evidence="4 5" key="1">
    <citation type="submission" date="2023-08" db="EMBL/GenBank/DDBJ databases">
        <title>A Necator americanus chromosomal reference genome.</title>
        <authorList>
            <person name="Ilik V."/>
            <person name="Petrzelkova K.J."/>
            <person name="Pardy F."/>
            <person name="Fuh T."/>
            <person name="Niatou-Singa F.S."/>
            <person name="Gouil Q."/>
            <person name="Baker L."/>
            <person name="Ritchie M.E."/>
            <person name="Jex A.R."/>
            <person name="Gazzola D."/>
            <person name="Li H."/>
            <person name="Toshio Fujiwara R."/>
            <person name="Zhan B."/>
            <person name="Aroian R.V."/>
            <person name="Pafco B."/>
            <person name="Schwarz E.M."/>
        </authorList>
    </citation>
    <scope>NUCLEOTIDE SEQUENCE [LARGE SCALE GENOMIC DNA]</scope>
    <source>
        <strain evidence="4 5">Aroian</strain>
        <tissue evidence="4">Whole animal</tissue>
    </source>
</reference>
<gene>
    <name evidence="4" type="primary">Necator_chrV.g20907</name>
    <name evidence="4" type="ORF">RB195_016114</name>
</gene>
<dbReference type="Pfam" id="PF01826">
    <property type="entry name" value="TIL"/>
    <property type="match status" value="1"/>
</dbReference>
<dbReference type="SUPFAM" id="SSF57567">
    <property type="entry name" value="Serine protease inhibitors"/>
    <property type="match status" value="1"/>
</dbReference>
<dbReference type="InterPro" id="IPR036084">
    <property type="entry name" value="Ser_inhib-like_sf"/>
</dbReference>
<keyword evidence="1" id="KW-0646">Protease inhibitor</keyword>
<keyword evidence="1" id="KW-0722">Serine protease inhibitor</keyword>
<comment type="caution">
    <text evidence="4">The sequence shown here is derived from an EMBL/GenBank/DDBJ whole genome shotgun (WGS) entry which is preliminary data.</text>
</comment>
<evidence type="ECO:0000259" key="3">
    <source>
        <dbReference type="Pfam" id="PF01826"/>
    </source>
</evidence>
<dbReference type="Gene3D" id="2.10.25.10">
    <property type="entry name" value="Laminin"/>
    <property type="match status" value="1"/>
</dbReference>
<feature type="domain" description="TIL" evidence="3">
    <location>
        <begin position="221"/>
        <end position="279"/>
    </location>
</feature>
<accession>A0ABR1EAA0</accession>
<name>A0ABR1EAA0_NECAM</name>
<sequence length="445" mass="48909">MENGLVNRFPAQHIETRHVCERRQCTKQCPYGQMCKLTVDQQHPQLPMSLNHLLQVRKLQELTPGLMGKRCVVTSSGPKCLPSPTCEELKCPVGQVCKQDNENYVNTNGGSSNFLPPGEEERIQIECREMNCGNGRVCQDFMRKATCVIDEITAVQSNALVAAPTSSGTPPQDAIRKPVKPEAPSSSPKPTTKSYVDEPITPAPGGKSHQNSYVDEPIIQCGENEKMNQCGKHCENHCTNAGKEKELPCIEVCAPPACVCNDGYLRLNRGGPCVPTNACPMYVDRRAQKMPMYFRKFRRKNVPKNALHRPARAKVVTIARIAIVYRNEAVVVNITVSRYGTVLKRNEQLRSAACSRLSCSPSQKCIYQETSCTQGSCTPVAVCVARTNNPGNSYSSSYTGKLSSYATGGATVPISNSPALKYQPNYEGRRNAASETMYGAKSDEY</sequence>
<dbReference type="CDD" id="cd19941">
    <property type="entry name" value="TIL"/>
    <property type="match status" value="1"/>
</dbReference>
<evidence type="ECO:0000256" key="2">
    <source>
        <dbReference type="SAM" id="MobiDB-lite"/>
    </source>
</evidence>
<dbReference type="Proteomes" id="UP001303046">
    <property type="component" value="Unassembled WGS sequence"/>
</dbReference>
<proteinExistence type="predicted"/>
<keyword evidence="5" id="KW-1185">Reference proteome</keyword>